<feature type="transmembrane region" description="Helical" evidence="2">
    <location>
        <begin position="70"/>
        <end position="90"/>
    </location>
</feature>
<evidence type="ECO:0000256" key="2">
    <source>
        <dbReference type="SAM" id="Phobius"/>
    </source>
</evidence>
<evidence type="ECO:0000313" key="4">
    <source>
        <dbReference type="Proteomes" id="UP001596160"/>
    </source>
</evidence>
<keyword evidence="2" id="KW-0812">Transmembrane</keyword>
<proteinExistence type="predicted"/>
<keyword evidence="4" id="KW-1185">Reference proteome</keyword>
<feature type="region of interest" description="Disordered" evidence="1">
    <location>
        <begin position="140"/>
        <end position="178"/>
    </location>
</feature>
<feature type="compositionally biased region" description="Basic and acidic residues" evidence="1">
    <location>
        <begin position="140"/>
        <end position="153"/>
    </location>
</feature>
<dbReference type="Proteomes" id="UP001596160">
    <property type="component" value="Unassembled WGS sequence"/>
</dbReference>
<evidence type="ECO:0000256" key="1">
    <source>
        <dbReference type="SAM" id="MobiDB-lite"/>
    </source>
</evidence>
<keyword evidence="2" id="KW-1133">Transmembrane helix</keyword>
<keyword evidence="2" id="KW-0472">Membrane</keyword>
<protein>
    <recommendedName>
        <fullName evidence="5">Integral membrane protein</fullName>
    </recommendedName>
</protein>
<reference evidence="4" key="1">
    <citation type="journal article" date="2019" name="Int. J. Syst. Evol. Microbiol.">
        <title>The Global Catalogue of Microorganisms (GCM) 10K type strain sequencing project: providing services to taxonomists for standard genome sequencing and annotation.</title>
        <authorList>
            <consortium name="The Broad Institute Genomics Platform"/>
            <consortium name="The Broad Institute Genome Sequencing Center for Infectious Disease"/>
            <person name="Wu L."/>
            <person name="Ma J."/>
        </authorList>
    </citation>
    <scope>NUCLEOTIDE SEQUENCE [LARGE SCALE GENOMIC DNA]</scope>
    <source>
        <strain evidence="4">PCU 266</strain>
    </source>
</reference>
<feature type="compositionally biased region" description="Basic residues" evidence="1">
    <location>
        <begin position="164"/>
        <end position="178"/>
    </location>
</feature>
<feature type="transmembrane region" description="Helical" evidence="2">
    <location>
        <begin position="41"/>
        <end position="58"/>
    </location>
</feature>
<organism evidence="3 4">
    <name type="scientific">Streptomyces amakusaensis</name>
    <dbReference type="NCBI Taxonomy" id="67271"/>
    <lineage>
        <taxon>Bacteria</taxon>
        <taxon>Bacillati</taxon>
        <taxon>Actinomycetota</taxon>
        <taxon>Actinomycetes</taxon>
        <taxon>Kitasatosporales</taxon>
        <taxon>Streptomycetaceae</taxon>
        <taxon>Streptomyces</taxon>
    </lineage>
</organism>
<comment type="caution">
    <text evidence="3">The sequence shown here is derived from an EMBL/GenBank/DDBJ whole genome shotgun (WGS) entry which is preliminary data.</text>
</comment>
<evidence type="ECO:0008006" key="5">
    <source>
        <dbReference type="Google" id="ProtNLM"/>
    </source>
</evidence>
<accession>A0ABW0AUR5</accession>
<gene>
    <name evidence="3" type="ORF">ACFPRH_33360</name>
</gene>
<name>A0ABW0AUR5_9ACTN</name>
<evidence type="ECO:0000313" key="3">
    <source>
        <dbReference type="EMBL" id="MFC5156613.1"/>
    </source>
</evidence>
<dbReference type="RefSeq" id="WP_344484301.1">
    <property type="nucleotide sequence ID" value="NZ_BAAASB010000023.1"/>
</dbReference>
<dbReference type="EMBL" id="JBHSKP010000037">
    <property type="protein sequence ID" value="MFC5156613.1"/>
    <property type="molecule type" value="Genomic_DNA"/>
</dbReference>
<sequence>MSEQRTTIQSDGGGEGPRPEPIRFFGTTWVNHDGGYGPRRAAVAVGALAAAVAGFLILRFAHQGLVIAEVGGFVNAMVIAMFAVCAAIAFRKTWEGFGRRLTGAANPDSLRSVKAVGFIGVLLAYSFRALTEAPGEKLHREEYETARAQYEKRRSTRTGNPAARARRRTKGGGRSGKS</sequence>